<protein>
    <submittedName>
        <fullName evidence="1">Uncharacterized protein</fullName>
    </submittedName>
</protein>
<proteinExistence type="predicted"/>
<gene>
    <name evidence="1" type="ORF">BpHYR1_028007</name>
</gene>
<dbReference type="AlphaFoldDB" id="A0A3M7RKY3"/>
<dbReference type="EMBL" id="REGN01003165">
    <property type="protein sequence ID" value="RNA24144.1"/>
    <property type="molecule type" value="Genomic_DNA"/>
</dbReference>
<organism evidence="1 2">
    <name type="scientific">Brachionus plicatilis</name>
    <name type="common">Marine rotifer</name>
    <name type="synonym">Brachionus muelleri</name>
    <dbReference type="NCBI Taxonomy" id="10195"/>
    <lineage>
        <taxon>Eukaryota</taxon>
        <taxon>Metazoa</taxon>
        <taxon>Spiralia</taxon>
        <taxon>Gnathifera</taxon>
        <taxon>Rotifera</taxon>
        <taxon>Eurotatoria</taxon>
        <taxon>Monogononta</taxon>
        <taxon>Pseudotrocha</taxon>
        <taxon>Ploima</taxon>
        <taxon>Brachionidae</taxon>
        <taxon>Brachionus</taxon>
    </lineage>
</organism>
<sequence>MKRNQKLHGFGNSKSIFFIILTTLSFMNSQNIRDSANRGIEVNRVLLDSSEEYQSNCSGKS</sequence>
<evidence type="ECO:0000313" key="2">
    <source>
        <dbReference type="Proteomes" id="UP000276133"/>
    </source>
</evidence>
<name>A0A3M7RKY3_BRAPC</name>
<dbReference type="Proteomes" id="UP000276133">
    <property type="component" value="Unassembled WGS sequence"/>
</dbReference>
<reference evidence="1 2" key="1">
    <citation type="journal article" date="2018" name="Sci. Rep.">
        <title>Genomic signatures of local adaptation to the degree of environmental predictability in rotifers.</title>
        <authorList>
            <person name="Franch-Gras L."/>
            <person name="Hahn C."/>
            <person name="Garcia-Roger E.M."/>
            <person name="Carmona M.J."/>
            <person name="Serra M."/>
            <person name="Gomez A."/>
        </authorList>
    </citation>
    <scope>NUCLEOTIDE SEQUENCE [LARGE SCALE GENOMIC DNA]</scope>
    <source>
        <strain evidence="1">HYR1</strain>
    </source>
</reference>
<comment type="caution">
    <text evidence="1">The sequence shown here is derived from an EMBL/GenBank/DDBJ whole genome shotgun (WGS) entry which is preliminary data.</text>
</comment>
<accession>A0A3M7RKY3</accession>
<evidence type="ECO:0000313" key="1">
    <source>
        <dbReference type="EMBL" id="RNA24144.1"/>
    </source>
</evidence>
<keyword evidence="2" id="KW-1185">Reference proteome</keyword>